<evidence type="ECO:0000313" key="11">
    <source>
        <dbReference type="Proteomes" id="UP000034578"/>
    </source>
</evidence>
<protein>
    <recommendedName>
        <fullName evidence="7">BioF2-like acetyltransferase domain-containing protein</fullName>
    </recommendedName>
</protein>
<organism evidence="8 11">
    <name type="scientific">Methanosarcina mazei</name>
    <name type="common">Methanosarcina frisia</name>
    <dbReference type="NCBI Taxonomy" id="2209"/>
    <lineage>
        <taxon>Archaea</taxon>
        <taxon>Methanobacteriati</taxon>
        <taxon>Methanobacteriota</taxon>
        <taxon>Stenosarchaea group</taxon>
        <taxon>Methanomicrobia</taxon>
        <taxon>Methanosarcinales</taxon>
        <taxon>Methanosarcinaceae</taxon>
        <taxon>Methanosarcina</taxon>
    </lineage>
</organism>
<dbReference type="InterPro" id="IPR050644">
    <property type="entry name" value="PG_Glycine_Bridge_Synth"/>
</dbReference>
<proteinExistence type="inferred from homology"/>
<dbReference type="InterPro" id="IPR038740">
    <property type="entry name" value="BioF2-like_GNAT_dom"/>
</dbReference>
<evidence type="ECO:0000256" key="5">
    <source>
        <dbReference type="ARBA" id="ARBA00023315"/>
    </source>
</evidence>
<keyword evidence="5" id="KW-0012">Acyltransferase</keyword>
<comment type="caution">
    <text evidence="8">The sequence shown here is derived from an EMBL/GenBank/DDBJ whole genome shotgun (WGS) entry which is preliminary data.</text>
</comment>
<gene>
    <name evidence="8" type="ORF">DU47_20695</name>
    <name evidence="9" type="ORF">DU80_19805</name>
</gene>
<dbReference type="Proteomes" id="UP000034152">
    <property type="component" value="Unassembled WGS sequence"/>
</dbReference>
<name>A0A0F8C3E8_METMZ</name>
<dbReference type="PROSITE" id="PS51191">
    <property type="entry name" value="FEMABX"/>
    <property type="match status" value="1"/>
</dbReference>
<dbReference type="RefSeq" id="WP_048048242.1">
    <property type="nucleotide sequence ID" value="NZ_JJOS01000118.1"/>
</dbReference>
<reference evidence="10 11" key="1">
    <citation type="journal article" date="2015" name="ISME J.">
        <title>Genomic and phenotypic differentiation among Methanosarcina mazei populations from Columbia River sediment.</title>
        <authorList>
            <person name="Youngblut N.D."/>
            <person name="Wirth J.S."/>
            <person name="Henriksen J.R."/>
            <person name="Smith M."/>
            <person name="Simon H."/>
            <person name="Metcalf W.W."/>
            <person name="Whitaker R.J."/>
        </authorList>
    </citation>
    <scope>NUCLEOTIDE SEQUENCE [LARGE SCALE GENOMIC DNA]</scope>
    <source>
        <strain evidence="9 10">1.H.M.2.1</strain>
        <strain evidence="8 11">2.F.A.2.4</strain>
    </source>
</reference>
<dbReference type="InterPro" id="IPR016181">
    <property type="entry name" value="Acyl_CoA_acyltransferase"/>
</dbReference>
<dbReference type="GO" id="GO:0008360">
    <property type="term" value="P:regulation of cell shape"/>
    <property type="evidence" value="ECO:0007669"/>
    <property type="project" value="UniProtKB-KW"/>
</dbReference>
<dbReference type="GO" id="GO:0016755">
    <property type="term" value="F:aminoacyltransferase activity"/>
    <property type="evidence" value="ECO:0007669"/>
    <property type="project" value="InterPro"/>
</dbReference>
<dbReference type="GO" id="GO:0044038">
    <property type="term" value="P:cell wall macromolecule biosynthetic process"/>
    <property type="evidence" value="ECO:0007669"/>
    <property type="project" value="InterPro"/>
</dbReference>
<evidence type="ECO:0000313" key="9">
    <source>
        <dbReference type="EMBL" id="KKH84511.1"/>
    </source>
</evidence>
<comment type="similarity">
    <text evidence="1">Belongs to the FemABX family.</text>
</comment>
<dbReference type="AlphaFoldDB" id="A0A0F8C3E8"/>
<sequence length="340" mass="38820">MIEITDSVDRDKWENFVSSCPEGNIFQTCAMADVYRSTKNYEPISLAAIEQETGEVLAVLQAVIIRDAPGLVGSISSRSIINGGPLFVKGKKGLEALEKLLSYYEKFLNNRAIYTQIRNYFDTENSKTTLDSLGYQYEPHLNYLINLNRPSKEIWGDIHKPRRKGINRAEKVGIEVRKIKSQDEIKDCYKVIEETYKNVRLPLADISLLESAYDRLSDSGFIDFYLAILEGDVVGSRVVLKYKGLVHDWYAGSKQEINYVNEAVVWHMLSEYADKEKVFDFGGAGHPDKPYGVREFKKRFGGEEVNFGRYKKIHSKARDEFMKSGLKIYKTVGKYVNIGI</sequence>
<keyword evidence="4" id="KW-0573">Peptidoglycan synthesis</keyword>
<evidence type="ECO:0000256" key="3">
    <source>
        <dbReference type="ARBA" id="ARBA00022960"/>
    </source>
</evidence>
<accession>A0A0F8C3E8</accession>
<dbReference type="Proteomes" id="UP000034578">
    <property type="component" value="Unassembled WGS sequence"/>
</dbReference>
<evidence type="ECO:0000256" key="2">
    <source>
        <dbReference type="ARBA" id="ARBA00022679"/>
    </source>
</evidence>
<feature type="domain" description="BioF2-like acetyltransferase" evidence="7">
    <location>
        <begin position="163"/>
        <end position="287"/>
    </location>
</feature>
<dbReference type="EMBL" id="JJOS01000118">
    <property type="protein sequence ID" value="KKF99268.1"/>
    <property type="molecule type" value="Genomic_DNA"/>
</dbReference>
<dbReference type="PANTHER" id="PTHR36174">
    <property type="entry name" value="LIPID II:GLYCINE GLYCYLTRANSFERASE"/>
    <property type="match status" value="1"/>
</dbReference>
<keyword evidence="3" id="KW-0133">Cell shape</keyword>
<evidence type="ECO:0000259" key="7">
    <source>
        <dbReference type="Pfam" id="PF13480"/>
    </source>
</evidence>
<dbReference type="PATRIC" id="fig|2209.56.peg.4298"/>
<keyword evidence="6" id="KW-0961">Cell wall biogenesis/degradation</keyword>
<dbReference type="GO" id="GO:0071555">
    <property type="term" value="P:cell wall organization"/>
    <property type="evidence" value="ECO:0007669"/>
    <property type="project" value="UniProtKB-KW"/>
</dbReference>
<dbReference type="SUPFAM" id="SSF55729">
    <property type="entry name" value="Acyl-CoA N-acyltransferases (Nat)"/>
    <property type="match status" value="2"/>
</dbReference>
<keyword evidence="2" id="KW-0808">Transferase</keyword>
<evidence type="ECO:0000313" key="8">
    <source>
        <dbReference type="EMBL" id="KKF99268.1"/>
    </source>
</evidence>
<evidence type="ECO:0000256" key="1">
    <source>
        <dbReference type="ARBA" id="ARBA00009943"/>
    </source>
</evidence>
<dbReference type="InterPro" id="IPR003447">
    <property type="entry name" value="FEMABX"/>
</dbReference>
<dbReference type="EMBL" id="JJQU01000141">
    <property type="protein sequence ID" value="KKH84511.1"/>
    <property type="molecule type" value="Genomic_DNA"/>
</dbReference>
<evidence type="ECO:0000256" key="4">
    <source>
        <dbReference type="ARBA" id="ARBA00022984"/>
    </source>
</evidence>
<dbReference type="PANTHER" id="PTHR36174:SF1">
    <property type="entry name" value="LIPID II:GLYCINE GLYCYLTRANSFERASE"/>
    <property type="match status" value="1"/>
</dbReference>
<evidence type="ECO:0000313" key="10">
    <source>
        <dbReference type="Proteomes" id="UP000034152"/>
    </source>
</evidence>
<evidence type="ECO:0000256" key="6">
    <source>
        <dbReference type="ARBA" id="ARBA00023316"/>
    </source>
</evidence>
<dbReference type="Gene3D" id="3.40.630.30">
    <property type="match status" value="1"/>
</dbReference>
<keyword evidence="11" id="KW-1185">Reference proteome</keyword>
<dbReference type="Pfam" id="PF13480">
    <property type="entry name" value="Acetyltransf_6"/>
    <property type="match status" value="1"/>
</dbReference>